<dbReference type="Pfam" id="PF04138">
    <property type="entry name" value="GtrA_DPMS_TM"/>
    <property type="match status" value="1"/>
</dbReference>
<comment type="similarity">
    <text evidence="2">Belongs to the GtrA family.</text>
</comment>
<evidence type="ECO:0000313" key="9">
    <source>
        <dbReference type="Proteomes" id="UP001597158"/>
    </source>
</evidence>
<comment type="caution">
    <text evidence="8">The sequence shown here is derived from an EMBL/GenBank/DDBJ whole genome shotgun (WGS) entry which is preliminary data.</text>
</comment>
<evidence type="ECO:0000256" key="6">
    <source>
        <dbReference type="SAM" id="Phobius"/>
    </source>
</evidence>
<proteinExistence type="inferred from homology"/>
<comment type="subcellular location">
    <subcellularLocation>
        <location evidence="1">Membrane</location>
        <topology evidence="1">Multi-pass membrane protein</topology>
    </subcellularLocation>
</comment>
<evidence type="ECO:0000256" key="5">
    <source>
        <dbReference type="ARBA" id="ARBA00023136"/>
    </source>
</evidence>
<feature type="transmembrane region" description="Helical" evidence="6">
    <location>
        <begin position="12"/>
        <end position="31"/>
    </location>
</feature>
<dbReference type="InterPro" id="IPR051401">
    <property type="entry name" value="GtrA_CellWall_Glycosyl"/>
</dbReference>
<feature type="transmembrane region" description="Helical" evidence="6">
    <location>
        <begin position="43"/>
        <end position="60"/>
    </location>
</feature>
<dbReference type="Proteomes" id="UP001597158">
    <property type="component" value="Unassembled WGS sequence"/>
</dbReference>
<name>A0ABW3WCJ2_9RHOO</name>
<sequence>MSGRVALRQFLRYATVGLVSNAILYLAYLGLTALGVEAKRAMTLLYVLGVVQTFGFNKRWSFAHGGVRGTAFVRYAISYALGYVMNLGGLLVFVDVLGYPHQIVQGLFILGLAMLMFLLQKYWVFRPLTVSAQTTGPLP</sequence>
<evidence type="ECO:0000256" key="4">
    <source>
        <dbReference type="ARBA" id="ARBA00022989"/>
    </source>
</evidence>
<reference evidence="9" key="1">
    <citation type="journal article" date="2019" name="Int. J. Syst. Evol. Microbiol.">
        <title>The Global Catalogue of Microorganisms (GCM) 10K type strain sequencing project: providing services to taxonomists for standard genome sequencing and annotation.</title>
        <authorList>
            <consortium name="The Broad Institute Genomics Platform"/>
            <consortium name="The Broad Institute Genome Sequencing Center for Infectious Disease"/>
            <person name="Wu L."/>
            <person name="Ma J."/>
        </authorList>
    </citation>
    <scope>NUCLEOTIDE SEQUENCE [LARGE SCALE GENOMIC DNA]</scope>
    <source>
        <strain evidence="9">CCUG 48884</strain>
    </source>
</reference>
<feature type="domain" description="GtrA/DPMS transmembrane" evidence="7">
    <location>
        <begin position="12"/>
        <end position="125"/>
    </location>
</feature>
<evidence type="ECO:0000256" key="3">
    <source>
        <dbReference type="ARBA" id="ARBA00022692"/>
    </source>
</evidence>
<protein>
    <submittedName>
        <fullName evidence="8">GtrA family protein</fullName>
    </submittedName>
</protein>
<gene>
    <name evidence="8" type="ORF">ACFQ4M_04965</name>
</gene>
<keyword evidence="9" id="KW-1185">Reference proteome</keyword>
<keyword evidence="4 6" id="KW-1133">Transmembrane helix</keyword>
<organism evidence="8 9">
    <name type="scientific">Thauera mechernichensis</name>
    <dbReference type="NCBI Taxonomy" id="82788"/>
    <lineage>
        <taxon>Bacteria</taxon>
        <taxon>Pseudomonadati</taxon>
        <taxon>Pseudomonadota</taxon>
        <taxon>Betaproteobacteria</taxon>
        <taxon>Rhodocyclales</taxon>
        <taxon>Zoogloeaceae</taxon>
        <taxon>Thauera</taxon>
    </lineage>
</organism>
<dbReference type="PANTHER" id="PTHR38459:SF1">
    <property type="entry name" value="PROPHAGE BACTOPRENOL-LINKED GLUCOSE TRANSLOCASE HOMOLOG"/>
    <property type="match status" value="1"/>
</dbReference>
<evidence type="ECO:0000259" key="7">
    <source>
        <dbReference type="Pfam" id="PF04138"/>
    </source>
</evidence>
<evidence type="ECO:0000256" key="2">
    <source>
        <dbReference type="ARBA" id="ARBA00009399"/>
    </source>
</evidence>
<feature type="transmembrane region" description="Helical" evidence="6">
    <location>
        <begin position="99"/>
        <end position="119"/>
    </location>
</feature>
<evidence type="ECO:0000256" key="1">
    <source>
        <dbReference type="ARBA" id="ARBA00004141"/>
    </source>
</evidence>
<evidence type="ECO:0000313" key="8">
    <source>
        <dbReference type="EMBL" id="MFD1262925.1"/>
    </source>
</evidence>
<dbReference type="RefSeq" id="WP_002936233.1">
    <property type="nucleotide sequence ID" value="NZ_JARQZE010000011.1"/>
</dbReference>
<dbReference type="EMBL" id="JBHTMC010000009">
    <property type="protein sequence ID" value="MFD1262925.1"/>
    <property type="molecule type" value="Genomic_DNA"/>
</dbReference>
<dbReference type="InterPro" id="IPR007267">
    <property type="entry name" value="GtrA_DPMS_TM"/>
</dbReference>
<keyword evidence="3 6" id="KW-0812">Transmembrane</keyword>
<feature type="transmembrane region" description="Helical" evidence="6">
    <location>
        <begin position="72"/>
        <end position="93"/>
    </location>
</feature>
<dbReference type="PANTHER" id="PTHR38459">
    <property type="entry name" value="PROPHAGE BACTOPRENOL-LINKED GLUCOSE TRANSLOCASE HOMOLOG"/>
    <property type="match status" value="1"/>
</dbReference>
<keyword evidence="5 6" id="KW-0472">Membrane</keyword>
<accession>A0ABW3WCJ2</accession>